<dbReference type="Gene3D" id="3.30.1380.10">
    <property type="match status" value="1"/>
</dbReference>
<evidence type="ECO:0000313" key="3">
    <source>
        <dbReference type="Proteomes" id="UP000078504"/>
    </source>
</evidence>
<evidence type="ECO:0000313" key="2">
    <source>
        <dbReference type="EMBL" id="OAT23279.1"/>
    </source>
</evidence>
<dbReference type="AlphaFoldDB" id="A0A1B7I4N4"/>
<comment type="caution">
    <text evidence="2">The sequence shown here is derived from an EMBL/GenBank/DDBJ whole genome shotgun (WGS) entry which is preliminary data.</text>
</comment>
<organism evidence="2 3">
    <name type="scientific">Buttiauxella gaviniae ATCC 51604</name>
    <dbReference type="NCBI Taxonomy" id="1354253"/>
    <lineage>
        <taxon>Bacteria</taxon>
        <taxon>Pseudomonadati</taxon>
        <taxon>Pseudomonadota</taxon>
        <taxon>Gammaproteobacteria</taxon>
        <taxon>Enterobacterales</taxon>
        <taxon>Enterobacteriaceae</taxon>
        <taxon>Buttiauxella</taxon>
    </lineage>
</organism>
<dbReference type="InterPro" id="IPR039561">
    <property type="entry name" value="Peptidase_M15C"/>
</dbReference>
<protein>
    <submittedName>
        <fullName evidence="2">Phage endolysin</fullName>
    </submittedName>
</protein>
<dbReference type="InterPro" id="IPR009045">
    <property type="entry name" value="Zn_M74/Hedgehog-like"/>
</dbReference>
<dbReference type="EMBL" id="LXEP01000006">
    <property type="protein sequence ID" value="OAT23279.1"/>
    <property type="molecule type" value="Genomic_DNA"/>
</dbReference>
<gene>
    <name evidence="2" type="ORF">M977_00754</name>
</gene>
<dbReference type="RefSeq" id="WP_064512301.1">
    <property type="nucleotide sequence ID" value="NZ_LXEP01000006.1"/>
</dbReference>
<dbReference type="CDD" id="cd14845">
    <property type="entry name" value="L-Ala-D-Glu_peptidase_like"/>
    <property type="match status" value="1"/>
</dbReference>
<evidence type="ECO:0000259" key="1">
    <source>
        <dbReference type="Pfam" id="PF13539"/>
    </source>
</evidence>
<sequence length="129" mass="14609">MSNGFVFGKRSEDNLRGVNLKLAMVVRRALQLTTVDFTVIEGLRTAERQRQLYAEHKTKVTHSKHQDGLAVDLFPVGGTWKVAEFIPVHHAMQQAADELGIRIRWGGDFNGDGHEVGNDNWDCPHFELR</sequence>
<accession>A0A1B7I4N4</accession>
<proteinExistence type="predicted"/>
<dbReference type="PATRIC" id="fig|1354253.4.peg.776"/>
<name>A0A1B7I4N4_9ENTR</name>
<reference evidence="2 3" key="1">
    <citation type="submission" date="2016-04" db="EMBL/GenBank/DDBJ databases">
        <title>ATOL: Assembling a taxonomically balanced genome-scale reconstruction of the evolutionary history of the Enterobacteriaceae.</title>
        <authorList>
            <person name="Plunkett G.III."/>
            <person name="Neeno-Eckwall E.C."/>
            <person name="Glasner J.D."/>
            <person name="Perna N.T."/>
        </authorList>
    </citation>
    <scope>NUCLEOTIDE SEQUENCE [LARGE SCALE GENOMIC DNA]</scope>
    <source>
        <strain evidence="2 3">ATCC 51604</strain>
    </source>
</reference>
<feature type="domain" description="Peptidase M15C" evidence="1">
    <location>
        <begin position="59"/>
        <end position="127"/>
    </location>
</feature>
<dbReference type="Proteomes" id="UP000078504">
    <property type="component" value="Unassembled WGS sequence"/>
</dbReference>
<dbReference type="Pfam" id="PF13539">
    <property type="entry name" value="Peptidase_M15_4"/>
    <property type="match status" value="1"/>
</dbReference>
<dbReference type="SUPFAM" id="SSF55166">
    <property type="entry name" value="Hedgehog/DD-peptidase"/>
    <property type="match status" value="1"/>
</dbReference>